<sequence>MSESILNHFKDLKSKGLSIDITRGKPDSSQLDLSNKLLKMNVEPITDDGVDLRNYGEPSGIKAARELGASLLDAPIGNIIAGEQSSLLLSYQTILAHYIHGKPSSWKSLEKPKFICPVPGFDRHFRIFDDFDIEVITVPLIEDGVDLAKLKNVLDENQNVMGIICVPRHSNPSGEVYADENINGIFTIGKAYSDKFLFLFDHAYLIHDFLPTKKQTPTWQLALNNNTNNQTVIVTSFSKVTFGGGGLSFLAADGDNLDLIKKTRLSMVICPDKINQQRHVDLFKNKEDIESHMTKHANLIRPKFETSYEILGSISDDYGTFSKPTGGYFITYKTSKPIASEVIELCSVLGVSLTPAGATFPNSNDPNNNIIRIAPTFIDEDELKIAMDVFITSVQVAHLGLKT</sequence>
<reference evidence="1 2" key="1">
    <citation type="submission" date="2019-02" db="EMBL/GenBank/DDBJ databases">
        <title>Prokaryotic population dynamics and viral predation in marine succession experiment using metagenomics: the confinement effect.</title>
        <authorList>
            <person name="Haro-Moreno J.M."/>
            <person name="Rodriguez-Valera F."/>
            <person name="Lopez-Perez M."/>
        </authorList>
    </citation>
    <scope>NUCLEOTIDE SEQUENCE [LARGE SCALE GENOMIC DNA]</scope>
    <source>
        <strain evidence="1">MED-G163</strain>
    </source>
</reference>
<protein>
    <submittedName>
        <fullName evidence="1">Aminotransferase class I/II-fold pyridoxal phosphate-dependent enzyme</fullName>
    </submittedName>
</protein>
<keyword evidence="1" id="KW-0032">Aminotransferase</keyword>
<accession>A0A520MPY0</accession>
<gene>
    <name evidence="1" type="ORF">EVA96_00430</name>
</gene>
<comment type="caution">
    <text evidence="1">The sequence shown here is derived from an EMBL/GenBank/DDBJ whole genome shotgun (WGS) entry which is preliminary data.</text>
</comment>
<dbReference type="InterPro" id="IPR024551">
    <property type="entry name" value="AspAT_Ic"/>
</dbReference>
<dbReference type="Pfam" id="PF12897">
    <property type="entry name" value="Asp_aminotransf"/>
    <property type="match status" value="1"/>
</dbReference>
<evidence type="ECO:0000313" key="2">
    <source>
        <dbReference type="Proteomes" id="UP000315782"/>
    </source>
</evidence>
<keyword evidence="1" id="KW-0808">Transferase</keyword>
<dbReference type="InterPro" id="IPR015422">
    <property type="entry name" value="PyrdxlP-dep_Trfase_small"/>
</dbReference>
<dbReference type="InterPro" id="IPR015424">
    <property type="entry name" value="PyrdxlP-dep_Trfase"/>
</dbReference>
<dbReference type="PANTHER" id="PTHR43799">
    <property type="entry name" value="AMINOTRANSFERASE, PUTATIVE-RELATED"/>
    <property type="match status" value="1"/>
</dbReference>
<dbReference type="Proteomes" id="UP000315782">
    <property type="component" value="Unassembled WGS sequence"/>
</dbReference>
<dbReference type="GO" id="GO:0004069">
    <property type="term" value="F:L-aspartate:2-oxoglutarate aminotransferase activity"/>
    <property type="evidence" value="ECO:0007669"/>
    <property type="project" value="InterPro"/>
</dbReference>
<dbReference type="Gene3D" id="3.40.640.10">
    <property type="entry name" value="Type I PLP-dependent aspartate aminotransferase-like (Major domain)"/>
    <property type="match status" value="1"/>
</dbReference>
<proteinExistence type="predicted"/>
<name>A0A520MPY0_9GAMM</name>
<dbReference type="InterPro" id="IPR015421">
    <property type="entry name" value="PyrdxlP-dep_Trfase_major"/>
</dbReference>
<dbReference type="PANTHER" id="PTHR43799:SF1">
    <property type="entry name" value="ASPARTATE AMINOTRANSFERASE"/>
    <property type="match status" value="1"/>
</dbReference>
<evidence type="ECO:0000313" key="1">
    <source>
        <dbReference type="EMBL" id="RZO23268.1"/>
    </source>
</evidence>
<dbReference type="Gene3D" id="3.90.1150.10">
    <property type="entry name" value="Aspartate Aminotransferase, domain 1"/>
    <property type="match status" value="1"/>
</dbReference>
<organism evidence="1 2">
    <name type="scientific">SAR86 cluster bacterium</name>
    <dbReference type="NCBI Taxonomy" id="2030880"/>
    <lineage>
        <taxon>Bacteria</taxon>
        <taxon>Pseudomonadati</taxon>
        <taxon>Pseudomonadota</taxon>
        <taxon>Gammaproteobacteria</taxon>
        <taxon>SAR86 cluster</taxon>
    </lineage>
</organism>
<dbReference type="SUPFAM" id="SSF53383">
    <property type="entry name" value="PLP-dependent transferases"/>
    <property type="match status" value="1"/>
</dbReference>
<dbReference type="AlphaFoldDB" id="A0A520MPY0"/>
<dbReference type="EMBL" id="SHBI01000001">
    <property type="protein sequence ID" value="RZO23268.1"/>
    <property type="molecule type" value="Genomic_DNA"/>
</dbReference>